<keyword evidence="3" id="KW-1015">Disulfide bond</keyword>
<evidence type="ECO:0000256" key="1">
    <source>
        <dbReference type="ARBA" id="ARBA00022690"/>
    </source>
</evidence>
<accession>A0A914RBP9</accession>
<evidence type="ECO:0000256" key="2">
    <source>
        <dbReference type="ARBA" id="ARBA00022900"/>
    </source>
</evidence>
<evidence type="ECO:0000313" key="6">
    <source>
        <dbReference type="WBParaSite" id="PEQ_0000371001-mRNA-1"/>
    </source>
</evidence>
<dbReference type="Pfam" id="PF00014">
    <property type="entry name" value="Kunitz_BPTI"/>
    <property type="match status" value="1"/>
</dbReference>
<evidence type="ECO:0000256" key="3">
    <source>
        <dbReference type="ARBA" id="ARBA00023157"/>
    </source>
</evidence>
<reference evidence="6" key="1">
    <citation type="submission" date="2022-11" db="UniProtKB">
        <authorList>
            <consortium name="WormBaseParasite"/>
        </authorList>
    </citation>
    <scope>IDENTIFICATION</scope>
</reference>
<dbReference type="InterPro" id="IPR050098">
    <property type="entry name" value="TFPI/VKTCI-like"/>
</dbReference>
<dbReference type="GO" id="GO:0005615">
    <property type="term" value="C:extracellular space"/>
    <property type="evidence" value="ECO:0007669"/>
    <property type="project" value="TreeGrafter"/>
</dbReference>
<dbReference type="PANTHER" id="PTHR10083:SF374">
    <property type="entry name" value="BPTI_KUNITZ INHIBITOR DOMAIN-CONTAINING PROTEIN"/>
    <property type="match status" value="1"/>
</dbReference>
<dbReference type="SMART" id="SM00131">
    <property type="entry name" value="KU"/>
    <property type="match status" value="1"/>
</dbReference>
<dbReference type="Proteomes" id="UP000887564">
    <property type="component" value="Unplaced"/>
</dbReference>
<dbReference type="SUPFAM" id="SSF57362">
    <property type="entry name" value="BPTI-like"/>
    <property type="match status" value="1"/>
</dbReference>
<organism evidence="5 6">
    <name type="scientific">Parascaris equorum</name>
    <name type="common">Equine roundworm</name>
    <dbReference type="NCBI Taxonomy" id="6256"/>
    <lineage>
        <taxon>Eukaryota</taxon>
        <taxon>Metazoa</taxon>
        <taxon>Ecdysozoa</taxon>
        <taxon>Nematoda</taxon>
        <taxon>Chromadorea</taxon>
        <taxon>Rhabditida</taxon>
        <taxon>Spirurina</taxon>
        <taxon>Ascaridomorpha</taxon>
        <taxon>Ascaridoidea</taxon>
        <taxon>Ascarididae</taxon>
        <taxon>Parascaris</taxon>
    </lineage>
</organism>
<keyword evidence="1" id="KW-0646">Protease inhibitor</keyword>
<dbReference type="InterPro" id="IPR036880">
    <property type="entry name" value="Kunitz_BPTI_sf"/>
</dbReference>
<dbReference type="AlphaFoldDB" id="A0A914RBP9"/>
<keyword evidence="5" id="KW-1185">Reference proteome</keyword>
<proteinExistence type="predicted"/>
<protein>
    <submittedName>
        <fullName evidence="6">BPTI/Kunitz inhibitor domain-containing protein</fullName>
    </submittedName>
</protein>
<dbReference type="FunFam" id="4.10.410.10:FF:000048">
    <property type="entry name" value="Protein CBR-MLT-11"/>
    <property type="match status" value="1"/>
</dbReference>
<name>A0A914RBP9_PAREQ</name>
<evidence type="ECO:0000313" key="5">
    <source>
        <dbReference type="Proteomes" id="UP000887564"/>
    </source>
</evidence>
<evidence type="ECO:0000259" key="4">
    <source>
        <dbReference type="PROSITE" id="PS50279"/>
    </source>
</evidence>
<sequence>MLWRRLQKAHWMIKKERVPMGGCYPGVELKSAREENDGVQIDIGEGEDPFESDQLPAKKPLDRSACHLKPTEGRSCYENETAPKTNLQYFYSRRDRKCKLYFYRGCGGNANRFEKKRDCETLCMVSSFL</sequence>
<dbReference type="CDD" id="cd00109">
    <property type="entry name" value="Kunitz-type"/>
    <property type="match status" value="1"/>
</dbReference>
<feature type="domain" description="BPTI/Kunitz inhibitor" evidence="4">
    <location>
        <begin position="66"/>
        <end position="123"/>
    </location>
</feature>
<dbReference type="WBParaSite" id="PEQ_0000371001-mRNA-1">
    <property type="protein sequence ID" value="PEQ_0000371001-mRNA-1"/>
    <property type="gene ID" value="PEQ_0000371001"/>
</dbReference>
<dbReference type="InterPro" id="IPR002223">
    <property type="entry name" value="Kunitz_BPTI"/>
</dbReference>
<dbReference type="PROSITE" id="PS50279">
    <property type="entry name" value="BPTI_KUNITZ_2"/>
    <property type="match status" value="1"/>
</dbReference>
<dbReference type="GO" id="GO:0004867">
    <property type="term" value="F:serine-type endopeptidase inhibitor activity"/>
    <property type="evidence" value="ECO:0007669"/>
    <property type="project" value="UniProtKB-KW"/>
</dbReference>
<dbReference type="Gene3D" id="4.10.410.10">
    <property type="entry name" value="Pancreatic trypsin inhibitor Kunitz domain"/>
    <property type="match status" value="1"/>
</dbReference>
<keyword evidence="2" id="KW-0722">Serine protease inhibitor</keyword>
<dbReference type="PANTHER" id="PTHR10083">
    <property type="entry name" value="KUNITZ-TYPE PROTEASE INHIBITOR-RELATED"/>
    <property type="match status" value="1"/>
</dbReference>